<organism evidence="2 3">
    <name type="scientific">Jaapia argillacea MUCL 33604</name>
    <dbReference type="NCBI Taxonomy" id="933084"/>
    <lineage>
        <taxon>Eukaryota</taxon>
        <taxon>Fungi</taxon>
        <taxon>Dikarya</taxon>
        <taxon>Basidiomycota</taxon>
        <taxon>Agaricomycotina</taxon>
        <taxon>Agaricomycetes</taxon>
        <taxon>Agaricomycetidae</taxon>
        <taxon>Jaapiales</taxon>
        <taxon>Jaapiaceae</taxon>
        <taxon>Jaapia</taxon>
    </lineage>
</organism>
<accession>A0A067PF08</accession>
<gene>
    <name evidence="2" type="ORF">JAAARDRAFT_425004</name>
</gene>
<feature type="compositionally biased region" description="Basic residues" evidence="1">
    <location>
        <begin position="373"/>
        <end position="385"/>
    </location>
</feature>
<feature type="compositionally biased region" description="Polar residues" evidence="1">
    <location>
        <begin position="386"/>
        <end position="406"/>
    </location>
</feature>
<dbReference type="EMBL" id="KL197733">
    <property type="protein sequence ID" value="KDQ53468.1"/>
    <property type="molecule type" value="Genomic_DNA"/>
</dbReference>
<evidence type="ECO:0000256" key="1">
    <source>
        <dbReference type="SAM" id="MobiDB-lite"/>
    </source>
</evidence>
<evidence type="ECO:0000313" key="3">
    <source>
        <dbReference type="Proteomes" id="UP000027265"/>
    </source>
</evidence>
<keyword evidence="3" id="KW-1185">Reference proteome</keyword>
<dbReference type="OrthoDB" id="2337158at2759"/>
<feature type="compositionally biased region" description="Polar residues" evidence="1">
    <location>
        <begin position="1"/>
        <end position="11"/>
    </location>
</feature>
<dbReference type="AlphaFoldDB" id="A0A067PF08"/>
<name>A0A067PF08_9AGAM</name>
<dbReference type="HOGENOM" id="CLU_040677_0_0_1"/>
<feature type="region of interest" description="Disordered" evidence="1">
    <location>
        <begin position="363"/>
        <end position="419"/>
    </location>
</feature>
<dbReference type="InParanoid" id="A0A067PF08"/>
<feature type="region of interest" description="Disordered" evidence="1">
    <location>
        <begin position="1"/>
        <end position="25"/>
    </location>
</feature>
<protein>
    <submittedName>
        <fullName evidence="2">Uncharacterized protein</fullName>
    </submittedName>
</protein>
<proteinExistence type="predicted"/>
<dbReference type="Proteomes" id="UP000027265">
    <property type="component" value="Unassembled WGS sequence"/>
</dbReference>
<reference evidence="3" key="1">
    <citation type="journal article" date="2014" name="Proc. Natl. Acad. Sci. U.S.A.">
        <title>Extensive sampling of basidiomycete genomes demonstrates inadequacy of the white-rot/brown-rot paradigm for wood decay fungi.</title>
        <authorList>
            <person name="Riley R."/>
            <person name="Salamov A.A."/>
            <person name="Brown D.W."/>
            <person name="Nagy L.G."/>
            <person name="Floudas D."/>
            <person name="Held B.W."/>
            <person name="Levasseur A."/>
            <person name="Lombard V."/>
            <person name="Morin E."/>
            <person name="Otillar R."/>
            <person name="Lindquist E.A."/>
            <person name="Sun H."/>
            <person name="LaButti K.M."/>
            <person name="Schmutz J."/>
            <person name="Jabbour D."/>
            <person name="Luo H."/>
            <person name="Baker S.E."/>
            <person name="Pisabarro A.G."/>
            <person name="Walton J.D."/>
            <person name="Blanchette R.A."/>
            <person name="Henrissat B."/>
            <person name="Martin F."/>
            <person name="Cullen D."/>
            <person name="Hibbett D.S."/>
            <person name="Grigoriev I.V."/>
        </authorList>
    </citation>
    <scope>NUCLEOTIDE SEQUENCE [LARGE SCALE GENOMIC DNA]</scope>
    <source>
        <strain evidence="3">MUCL 33604</strain>
    </source>
</reference>
<sequence length="513" mass="56203">MSSTPTQSGDDTWSERETGRNQRQLVDSCFEEGHYESGIILLDQLRSPKYKPSPAHIRQMLYISLYPPPPAQDKGKEKASQAEFGTPSKFAISAKQKKSPLIPTPAATEAAQRVLSTYALTNSPSSLFRALPSYPLDSNNASGSTPVPGARLGDEDEDDSFIAREAASIQGCKTCWAIVKEGFVKRKEGDIVVENKPKARGKKRQPLYEEAAMSEAESTEIPSPVGPYAWSTLEWLVSLFEKDERASAKNGQLQYSPLLLAQIPPPRTGSGPRWEVEGPLDIVLCCLQQPEPRRRSLGVRLITLLVNLTSTVYLDTNLFINLIFSRLYVHADIFTILLTSLPNTVPIMTFKIALCRRCLGTTSVDPVASRPKPQARPRPAVRRRATGQSLDVNSLSRTASSETLASVPSPPNINPTSKNVLPPASEILRLISSPSKSSLDLQMKFELVMAYGLLYNDAAVGDKDEDWTAMLRDGRLKNGLDVAFDVPRGMASKDQTTAAEGMKGLLVGLMGTW</sequence>
<evidence type="ECO:0000313" key="2">
    <source>
        <dbReference type="EMBL" id="KDQ53468.1"/>
    </source>
</evidence>